<dbReference type="InterPro" id="IPR036770">
    <property type="entry name" value="Ankyrin_rpt-contain_sf"/>
</dbReference>
<name>A0A4Z1T0C8_GIAMU</name>
<dbReference type="Proteomes" id="UP000315496">
    <property type="component" value="Chromosome 1"/>
</dbReference>
<reference evidence="1 2" key="1">
    <citation type="submission" date="2019-05" db="EMBL/GenBank/DDBJ databases">
        <title>The compact genome of Giardia muris reveals important steps in the evolution of intestinal protozoan parasites.</title>
        <authorList>
            <person name="Xu F."/>
            <person name="Jimenez-Gonzalez A."/>
            <person name="Einarsson E."/>
            <person name="Astvaldsson A."/>
            <person name="Peirasmaki D."/>
            <person name="Eckmann L."/>
            <person name="Andersson J.O."/>
            <person name="Svard S.G."/>
            <person name="Jerlstrom-Hultqvist J."/>
        </authorList>
    </citation>
    <scope>NUCLEOTIDE SEQUENCE [LARGE SCALE GENOMIC DNA]</scope>
    <source>
        <strain evidence="1 2">Roberts-Thomson</strain>
    </source>
</reference>
<comment type="caution">
    <text evidence="1">The sequence shown here is derived from an EMBL/GenBank/DDBJ whole genome shotgun (WGS) entry which is preliminary data.</text>
</comment>
<dbReference type="OrthoDB" id="10252632at2759"/>
<dbReference type="AlphaFoldDB" id="A0A4Z1T0C8"/>
<proteinExistence type="predicted"/>
<dbReference type="SUPFAM" id="SSF48403">
    <property type="entry name" value="Ankyrin repeat"/>
    <property type="match status" value="1"/>
</dbReference>
<evidence type="ECO:0000313" key="2">
    <source>
        <dbReference type="Proteomes" id="UP000315496"/>
    </source>
</evidence>
<dbReference type="PANTHER" id="PTHR24120:SF4">
    <property type="entry name" value="GH07239P"/>
    <property type="match status" value="1"/>
</dbReference>
<evidence type="ECO:0000313" key="1">
    <source>
        <dbReference type="EMBL" id="TNJ30435.1"/>
    </source>
</evidence>
<dbReference type="VEuPathDB" id="GiardiaDB:GMRT_10944"/>
<keyword evidence="2" id="KW-1185">Reference proteome</keyword>
<protein>
    <submittedName>
        <fullName evidence="1">Ankyrin repeat protein 1</fullName>
    </submittedName>
</protein>
<gene>
    <name evidence="1" type="ORF">GMRT_10944</name>
</gene>
<dbReference type="EMBL" id="VDLU01000001">
    <property type="protein sequence ID" value="TNJ30435.1"/>
    <property type="molecule type" value="Genomic_DNA"/>
</dbReference>
<accession>A0A4Z1T0C8</accession>
<dbReference type="Gene3D" id="1.25.40.20">
    <property type="entry name" value="Ankyrin repeat-containing domain"/>
    <property type="match status" value="1"/>
</dbReference>
<dbReference type="PANTHER" id="PTHR24120">
    <property type="entry name" value="GH07239P"/>
    <property type="match status" value="1"/>
</dbReference>
<organism evidence="1 2">
    <name type="scientific">Giardia muris</name>
    <dbReference type="NCBI Taxonomy" id="5742"/>
    <lineage>
        <taxon>Eukaryota</taxon>
        <taxon>Metamonada</taxon>
        <taxon>Diplomonadida</taxon>
        <taxon>Hexamitidae</taxon>
        <taxon>Giardiinae</taxon>
        <taxon>Giardia</taxon>
    </lineage>
</organism>
<sequence>MASSFPPLFYVRGLRGGDTLMLSRGTGAPVRVTTKPYSAALAAVATHLRHRNLLSIYGEKYPHETHQLLVSEYVMARPFSERLCSSVAERRPLSSMLLSFLFVDFCELIDFIIRSYRQRKLLLTVSSMHTLIDTLIDIEHVYLNSWGSMRVRLDCTRHGSEIVAETKSSATSLSARQVEAHALQRLGRFMLILTFYGRGVQCHMDGSALKDCLESLTLCPIYRAALQELVAPQSGVYYIKELRESAIYQSLYATAYVRRGMHEVIRGSYSIFPLHSAIVLGDSKRAHLLTGQCAGMTDENGLTGSAHILMTLKDNMSEFTFLFNICIFLPEKYETIINLFHLRHIAMEGVTQKNLHDPTCLRCMALRALTRAYEWHYIGLDSIDENSLEQIPRLLYKSLDYGALQERFPILDRAAQQFLLLQNLLGREAGYASQGTKLDASGELAIENKIMTLSSQSLELGIIPLYRTLLSPYEYSQLRHQGYGDVDIATLAGVHTSGACQSPMVSSITFHCLHQVPLIPSLRQDLRDSKGQTVLMHAVVNNDLLRTAYTLPFQRTLQNSTGCTASILAAIYDHPEALSLTLPHEALIADSDGWAALTHAARWLSYDSVMVAAPLEAYRFGSQALSILANDSLDEEQRLSNQALTSLIQYEIQRHATAQEKPLDVREDSYGYSDESSDTCVKCV</sequence>